<dbReference type="CAZy" id="GH13">
    <property type="family name" value="Glycoside Hydrolase Family 13"/>
</dbReference>
<dbReference type="InterPro" id="IPR017853">
    <property type="entry name" value="GH"/>
</dbReference>
<dbReference type="OrthoDB" id="9805159at2"/>
<organism evidence="2 3">
    <name type="scientific">Olsenella uli (strain ATCC 49627 / DSM 7084 / CCUG 31166 / CIP 109912 / JCM 12494 / LMG 11480 / NCIMB 702895 / VPI D76D-27C)</name>
    <name type="common">Lactobacillus uli</name>
    <dbReference type="NCBI Taxonomy" id="633147"/>
    <lineage>
        <taxon>Bacteria</taxon>
        <taxon>Bacillati</taxon>
        <taxon>Actinomycetota</taxon>
        <taxon>Coriobacteriia</taxon>
        <taxon>Coriobacteriales</taxon>
        <taxon>Atopobiaceae</taxon>
        <taxon>Olsenella</taxon>
    </lineage>
</organism>
<evidence type="ECO:0000313" key="3">
    <source>
        <dbReference type="Proteomes" id="UP000000333"/>
    </source>
</evidence>
<dbReference type="KEGG" id="ols:Olsu_1488"/>
<protein>
    <submittedName>
        <fullName evidence="2">Alpha amylase catalytic region</fullName>
    </submittedName>
</protein>
<evidence type="ECO:0000259" key="1">
    <source>
        <dbReference type="SMART" id="SM00642"/>
    </source>
</evidence>
<dbReference type="EMBL" id="CP002106">
    <property type="protein sequence ID" value="ADK68587.1"/>
    <property type="molecule type" value="Genomic_DNA"/>
</dbReference>
<dbReference type="Proteomes" id="UP000000333">
    <property type="component" value="Chromosome"/>
</dbReference>
<dbReference type="GeneID" id="78512876"/>
<feature type="domain" description="Glycosyl hydrolase family 13 catalytic" evidence="1">
    <location>
        <begin position="12"/>
        <end position="346"/>
    </location>
</feature>
<dbReference type="GO" id="GO:0005975">
    <property type="term" value="P:carbohydrate metabolic process"/>
    <property type="evidence" value="ECO:0007669"/>
    <property type="project" value="InterPro"/>
</dbReference>
<gene>
    <name evidence="2" type="ordered locus">Olsu_1488</name>
</gene>
<dbReference type="PANTHER" id="PTHR47786">
    <property type="entry name" value="ALPHA-1,4-GLUCAN:MALTOSE-1-PHOSPHATE MALTOSYLTRANSFERASE"/>
    <property type="match status" value="1"/>
</dbReference>
<dbReference type="STRING" id="633147.Olsu_1488"/>
<keyword evidence="3" id="KW-1185">Reference proteome</keyword>
<dbReference type="HOGENOM" id="CLU_032719_0_0_11"/>
<name>E1QWT4_OLSUV</name>
<evidence type="ECO:0000313" key="2">
    <source>
        <dbReference type="EMBL" id="ADK68587.1"/>
    </source>
</evidence>
<dbReference type="InterPro" id="IPR013780">
    <property type="entry name" value="Glyco_hydro_b"/>
</dbReference>
<sequence length="425" mass="48003">MATDTDPRLQNQVIYSVYLRNHTPEGSFRALIGDLPRIRGLGVDWIWLMPIHPIGERDRKGTLGSPYANSDYREVNPEYGSYEDLALLVRAIHEQGMRCMIDVVYNHTSPDSTLFAQHPEFFYRRPDGRPGNRVGDWTDIIDLDYGNAELWDYQVEGLVQWARLVDGFRCDVASFVPVDFWRRARAEVAEVNPDCVWLAETVHRSFGRKMRARGVYCVRDTEAFSAFDIEYAYDVQEAFDGYLAGTISLAHYLDLLDFQECTYPAGYNKLRFLENHDLPRIAAQEAHGWDLENLTAFMYFLKGTALLYAGQEVAATHVPSLFDKDVIDWGAGRDLSGLLARLGRIKHDVLGADDVFSGRAAGDVALLARTNADGRKLGVFSLRGKRDEVEVDLADGDYRNLLDERDVTVSDGRLSCDGSPIVLRA</sequence>
<dbReference type="RefSeq" id="WP_013252339.1">
    <property type="nucleotide sequence ID" value="NC_014363.1"/>
</dbReference>
<dbReference type="eggNOG" id="COG0366">
    <property type="taxonomic scope" value="Bacteria"/>
</dbReference>
<dbReference type="Pfam" id="PF00128">
    <property type="entry name" value="Alpha-amylase"/>
    <property type="match status" value="1"/>
</dbReference>
<dbReference type="SMART" id="SM00642">
    <property type="entry name" value="Aamy"/>
    <property type="match status" value="1"/>
</dbReference>
<dbReference type="AlphaFoldDB" id="E1QWT4"/>
<dbReference type="Pfam" id="PF18612">
    <property type="entry name" value="Bac_A_amyl_C"/>
    <property type="match status" value="1"/>
</dbReference>
<dbReference type="InterPro" id="IPR006047">
    <property type="entry name" value="GH13_cat_dom"/>
</dbReference>
<dbReference type="InterPro" id="IPR041331">
    <property type="entry name" value="Bac_A_amyl_C"/>
</dbReference>
<dbReference type="SUPFAM" id="SSF51445">
    <property type="entry name" value="(Trans)glycosidases"/>
    <property type="match status" value="1"/>
</dbReference>
<dbReference type="Gene3D" id="2.60.40.1180">
    <property type="entry name" value="Golgi alpha-mannosidase II"/>
    <property type="match status" value="1"/>
</dbReference>
<accession>E1QWT4</accession>
<dbReference type="CDD" id="cd11313">
    <property type="entry name" value="AmyAc_arch_bac_AmyA"/>
    <property type="match status" value="1"/>
</dbReference>
<reference evidence="2 3" key="1">
    <citation type="journal article" date="2010" name="Stand. Genomic Sci.">
        <title>Complete genome sequence of Olsenella uli type strain (VPI D76D-27C).</title>
        <authorList>
            <person name="Goker M."/>
            <person name="Held B."/>
            <person name="Lucas S."/>
            <person name="Nolan M."/>
            <person name="Yasawong M."/>
            <person name="Glavina Del Rio T."/>
            <person name="Tice H."/>
            <person name="Cheng J.F."/>
            <person name="Bruce D."/>
            <person name="Detter J.C."/>
            <person name="Tapia R."/>
            <person name="Han C."/>
            <person name="Goodwin L."/>
            <person name="Pitluck S."/>
            <person name="Liolios K."/>
            <person name="Ivanova N."/>
            <person name="Mavromatis K."/>
            <person name="Mikhailova N."/>
            <person name="Pati A."/>
            <person name="Chen A."/>
            <person name="Palaniappan K."/>
            <person name="Land M."/>
            <person name="Hauser L."/>
            <person name="Chang Y.J."/>
            <person name="Jeffries C.D."/>
            <person name="Rohde M."/>
            <person name="Sikorski J."/>
            <person name="Pukall R."/>
            <person name="Woyke T."/>
            <person name="Bristow J."/>
            <person name="Eisen J.A."/>
            <person name="Markowitz V."/>
            <person name="Hugenholtz P."/>
            <person name="Kyrpides N.C."/>
            <person name="Klenk H.P."/>
            <person name="Lapidus A."/>
        </authorList>
    </citation>
    <scope>NUCLEOTIDE SEQUENCE [LARGE SCALE GENOMIC DNA]</scope>
    <source>
        <strain evidence="3">ATCC 49627 / DSM 7084 / CIP 109912 / JCM 12494 / NCIMB 702895 / VPI D76D-27C</strain>
    </source>
</reference>
<dbReference type="Gene3D" id="3.20.20.80">
    <property type="entry name" value="Glycosidases"/>
    <property type="match status" value="1"/>
</dbReference>
<dbReference type="PANTHER" id="PTHR47786:SF2">
    <property type="entry name" value="GLYCOSYL HYDROLASE FAMILY 13 CATALYTIC DOMAIN-CONTAINING PROTEIN"/>
    <property type="match status" value="1"/>
</dbReference>
<proteinExistence type="predicted"/>